<dbReference type="SMART" id="SM00479">
    <property type="entry name" value="EXOIII"/>
    <property type="match status" value="1"/>
</dbReference>
<evidence type="ECO:0000256" key="1">
    <source>
        <dbReference type="ARBA" id="ARBA00022722"/>
    </source>
</evidence>
<dbReference type="Gene3D" id="3.30.420.10">
    <property type="entry name" value="Ribonuclease H-like superfamily/Ribonuclease H"/>
    <property type="match status" value="1"/>
</dbReference>
<proteinExistence type="predicted"/>
<feature type="region of interest" description="Disordered" evidence="4">
    <location>
        <begin position="67"/>
        <end position="87"/>
    </location>
</feature>
<feature type="compositionally biased region" description="Acidic residues" evidence="4">
    <location>
        <begin position="413"/>
        <end position="437"/>
    </location>
</feature>
<keyword evidence="3" id="KW-0269">Exonuclease</keyword>
<sequence length="769" mass="84241">MPCFKGLAVSIHTPDGPLPEHSIQRQSRASRIACYIPVPPPKVPDTAGGKLEQSTFAISITLLNPGQDVPYSTPKPTPDNPRPKPKVVGGLPGQTEQRGLYSSTVSPYQALTNSPNETVAAYIYFDGRQKEEVATLLRRGEETWVNSRWVSIPESEGGGLAEREFLFREVGLERWLNGLDLEGSKDAAAKIERRRQKMEKRRARRENDGNLDMDMDGKSGKSDKGVMRYGSDTKSPLEDVSDDDMSNPDSDDDDPIPETAGQIKVALFRVLASGEIKRGEYSPQFDAHDDDDEGQGHGNGGGDEDIDHTTSFAKPKTLDPKSISTQTVTGIDPSDKPYAIFTFMYRGERQLQKMGILKDPKMQETPGSVKRRSLQPDFSNLGPLKPGGTVGFLNFRESTEDRRKDKKNKALNDDDMDSDDDDDDDRILNQADEEEGKDDDHLLSPDDIRRQGELAEGVRKIKLKRQHSTASLTGSSRRDTASPRTGATPPASNISTTPPTATAPSVQAAPSAPEAQPNVLNGEFIGSPLKKQRPSVSQADESSLRRRMESGLSKQISEVLGSGGDKAQGVTSDQTPALAASALSDGLQSPKTILPPNNMTGLDPKTDQILQICCFVTDAQLNLLDTTGFETVVHVPQSALDSMSQWCIDTHGRTGLTARVQRSTVTPETAAAELLAYIKRYVPTARTAMLAGNSVHADRAFLACGPYAAVLEWLHYRIVDVSTIKEVVRRWGGESVLAAVPEKKLVHLAREDILESIEEMKFYKETFFR</sequence>
<keyword evidence="1" id="KW-0540">Nuclease</keyword>
<feature type="region of interest" description="Disordered" evidence="4">
    <location>
        <begin position="356"/>
        <end position="552"/>
    </location>
</feature>
<comment type="caution">
    <text evidence="6">The sequence shown here is derived from an EMBL/GenBank/DDBJ whole genome shotgun (WGS) entry which is preliminary data.</text>
</comment>
<dbReference type="CDD" id="cd06135">
    <property type="entry name" value="Orn"/>
    <property type="match status" value="1"/>
</dbReference>
<dbReference type="Proteomes" id="UP001610334">
    <property type="component" value="Unassembled WGS sequence"/>
</dbReference>
<feature type="compositionally biased region" description="Basic and acidic residues" evidence="4">
    <location>
        <begin position="215"/>
        <end position="226"/>
    </location>
</feature>
<dbReference type="Pfam" id="PF25534">
    <property type="entry name" value="DUF7918"/>
    <property type="match status" value="1"/>
</dbReference>
<feature type="region of interest" description="Disordered" evidence="4">
    <location>
        <begin position="190"/>
        <end position="258"/>
    </location>
</feature>
<evidence type="ECO:0000313" key="7">
    <source>
        <dbReference type="Proteomes" id="UP001610334"/>
    </source>
</evidence>
<feature type="region of interest" description="Disordered" evidence="4">
    <location>
        <begin position="280"/>
        <end position="333"/>
    </location>
</feature>
<dbReference type="Pfam" id="PF00929">
    <property type="entry name" value="RNase_T"/>
    <property type="match status" value="1"/>
</dbReference>
<feature type="compositionally biased region" description="Basic residues" evidence="4">
    <location>
        <begin position="192"/>
        <end position="204"/>
    </location>
</feature>
<dbReference type="EMBL" id="JBFXLT010000042">
    <property type="protein sequence ID" value="KAL2813160.1"/>
    <property type="molecule type" value="Genomic_DNA"/>
</dbReference>
<feature type="domain" description="Exonuclease" evidence="5">
    <location>
        <begin position="599"/>
        <end position="769"/>
    </location>
</feature>
<dbReference type="InterPro" id="IPR036397">
    <property type="entry name" value="RNaseH_sf"/>
</dbReference>
<keyword evidence="2" id="KW-0378">Hydrolase</keyword>
<dbReference type="InterPro" id="IPR013520">
    <property type="entry name" value="Ribonucl_H"/>
</dbReference>
<dbReference type="PANTHER" id="PTHR36223">
    <property type="entry name" value="BETA-LACTAMASE-TYPE TRANSPEPTIDASE FOLD DOMAIN CONTAINING PROTEIN"/>
    <property type="match status" value="1"/>
</dbReference>
<feature type="compositionally biased region" description="Low complexity" evidence="4">
    <location>
        <begin position="487"/>
        <end position="517"/>
    </location>
</feature>
<dbReference type="SUPFAM" id="SSF53098">
    <property type="entry name" value="Ribonuclease H-like"/>
    <property type="match status" value="1"/>
</dbReference>
<organism evidence="6 7">
    <name type="scientific">Aspergillus granulosus</name>
    <dbReference type="NCBI Taxonomy" id="176169"/>
    <lineage>
        <taxon>Eukaryota</taxon>
        <taxon>Fungi</taxon>
        <taxon>Dikarya</taxon>
        <taxon>Ascomycota</taxon>
        <taxon>Pezizomycotina</taxon>
        <taxon>Eurotiomycetes</taxon>
        <taxon>Eurotiomycetidae</taxon>
        <taxon>Eurotiales</taxon>
        <taxon>Aspergillaceae</taxon>
        <taxon>Aspergillus</taxon>
        <taxon>Aspergillus subgen. Nidulantes</taxon>
    </lineage>
</organism>
<accession>A0ABR4HCK2</accession>
<keyword evidence="7" id="KW-1185">Reference proteome</keyword>
<feature type="compositionally biased region" description="Basic and acidic residues" evidence="4">
    <location>
        <begin position="397"/>
        <end position="412"/>
    </location>
</feature>
<reference evidence="6 7" key="1">
    <citation type="submission" date="2024-07" db="EMBL/GenBank/DDBJ databases">
        <title>Section-level genome sequencing and comparative genomics of Aspergillus sections Usti and Cavernicolus.</title>
        <authorList>
            <consortium name="Lawrence Berkeley National Laboratory"/>
            <person name="Nybo J.L."/>
            <person name="Vesth T.C."/>
            <person name="Theobald S."/>
            <person name="Frisvad J.C."/>
            <person name="Larsen T.O."/>
            <person name="Kjaerboelling I."/>
            <person name="Rothschild-Mancinelli K."/>
            <person name="Lyhne E.K."/>
            <person name="Kogle M.E."/>
            <person name="Barry K."/>
            <person name="Clum A."/>
            <person name="Na H."/>
            <person name="Ledsgaard L."/>
            <person name="Lin J."/>
            <person name="Lipzen A."/>
            <person name="Kuo A."/>
            <person name="Riley R."/>
            <person name="Mondo S."/>
            <person name="Labutti K."/>
            <person name="Haridas S."/>
            <person name="Pangalinan J."/>
            <person name="Salamov A.A."/>
            <person name="Simmons B.A."/>
            <person name="Magnuson J.K."/>
            <person name="Chen J."/>
            <person name="Drula E."/>
            <person name="Henrissat B."/>
            <person name="Wiebenga A."/>
            <person name="Lubbers R.J."/>
            <person name="Gomes A.C."/>
            <person name="Makela M.R."/>
            <person name="Stajich J."/>
            <person name="Grigoriev I.V."/>
            <person name="Mortensen U.H."/>
            <person name="De Vries R.P."/>
            <person name="Baker S.E."/>
            <person name="Andersen M.R."/>
        </authorList>
    </citation>
    <scope>NUCLEOTIDE SEQUENCE [LARGE SCALE GENOMIC DNA]</scope>
    <source>
        <strain evidence="6 7">CBS 588.65</strain>
    </source>
</reference>
<protein>
    <recommendedName>
        <fullName evidence="5">Exonuclease domain-containing protein</fullName>
    </recommendedName>
</protein>
<dbReference type="NCBIfam" id="NF003765">
    <property type="entry name" value="PRK05359.1"/>
    <property type="match status" value="1"/>
</dbReference>
<evidence type="ECO:0000259" key="5">
    <source>
        <dbReference type="SMART" id="SM00479"/>
    </source>
</evidence>
<evidence type="ECO:0000256" key="4">
    <source>
        <dbReference type="SAM" id="MobiDB-lite"/>
    </source>
</evidence>
<dbReference type="PANTHER" id="PTHR36223:SF5">
    <property type="entry name" value="BETA-LACTAMASE-TYPE TRANSPEPTIDASE FOLD DOMAIN CONTAINING PROTEIN"/>
    <property type="match status" value="1"/>
</dbReference>
<evidence type="ECO:0000256" key="3">
    <source>
        <dbReference type="ARBA" id="ARBA00022839"/>
    </source>
</evidence>
<dbReference type="InterPro" id="IPR012337">
    <property type="entry name" value="RNaseH-like_sf"/>
</dbReference>
<evidence type="ECO:0000313" key="6">
    <source>
        <dbReference type="EMBL" id="KAL2813160.1"/>
    </source>
</evidence>
<dbReference type="InterPro" id="IPR022894">
    <property type="entry name" value="Oligoribonuclease"/>
</dbReference>
<feature type="compositionally biased region" description="Acidic residues" evidence="4">
    <location>
        <begin position="239"/>
        <end position="256"/>
    </location>
</feature>
<gene>
    <name evidence="6" type="ORF">BJX63DRAFT_421453</name>
</gene>
<evidence type="ECO:0000256" key="2">
    <source>
        <dbReference type="ARBA" id="ARBA00022801"/>
    </source>
</evidence>
<dbReference type="InterPro" id="IPR057678">
    <property type="entry name" value="DUF7918"/>
</dbReference>
<name>A0ABR4HCK2_9EURO</name>
<feature type="compositionally biased region" description="Basic and acidic residues" evidence="4">
    <location>
        <begin position="438"/>
        <end position="459"/>
    </location>
</feature>